<proteinExistence type="predicted"/>
<dbReference type="InterPro" id="IPR058888">
    <property type="entry name" value="LLG1-like"/>
</dbReference>
<accession>A0AAV9D3H7</accession>
<feature type="domain" description="GPI-anchored protein LLG1-like" evidence="2">
    <location>
        <begin position="54"/>
        <end position="129"/>
    </location>
</feature>
<protein>
    <recommendedName>
        <fullName evidence="2">GPI-anchored protein LLG1-like domain-containing protein</fullName>
    </recommendedName>
</protein>
<reference evidence="3" key="1">
    <citation type="journal article" date="2023" name="Nat. Commun.">
        <title>Diploid and tetraploid genomes of Acorus and the evolution of monocots.</title>
        <authorList>
            <person name="Ma L."/>
            <person name="Liu K.W."/>
            <person name="Li Z."/>
            <person name="Hsiao Y.Y."/>
            <person name="Qi Y."/>
            <person name="Fu T."/>
            <person name="Tang G.D."/>
            <person name="Zhang D."/>
            <person name="Sun W.H."/>
            <person name="Liu D.K."/>
            <person name="Li Y."/>
            <person name="Chen G.Z."/>
            <person name="Liu X.D."/>
            <person name="Liao X.Y."/>
            <person name="Jiang Y.T."/>
            <person name="Yu X."/>
            <person name="Hao Y."/>
            <person name="Huang J."/>
            <person name="Zhao X.W."/>
            <person name="Ke S."/>
            <person name="Chen Y.Y."/>
            <person name="Wu W.L."/>
            <person name="Hsu J.L."/>
            <person name="Lin Y.F."/>
            <person name="Huang M.D."/>
            <person name="Li C.Y."/>
            <person name="Huang L."/>
            <person name="Wang Z.W."/>
            <person name="Zhao X."/>
            <person name="Zhong W.Y."/>
            <person name="Peng D.H."/>
            <person name="Ahmad S."/>
            <person name="Lan S."/>
            <person name="Zhang J.S."/>
            <person name="Tsai W.C."/>
            <person name="Van de Peer Y."/>
            <person name="Liu Z.J."/>
        </authorList>
    </citation>
    <scope>NUCLEOTIDE SEQUENCE</scope>
    <source>
        <strain evidence="3">CP</strain>
    </source>
</reference>
<reference evidence="3" key="2">
    <citation type="submission" date="2023-06" db="EMBL/GenBank/DDBJ databases">
        <authorList>
            <person name="Ma L."/>
            <person name="Liu K.-W."/>
            <person name="Li Z."/>
            <person name="Hsiao Y.-Y."/>
            <person name="Qi Y."/>
            <person name="Fu T."/>
            <person name="Tang G."/>
            <person name="Zhang D."/>
            <person name="Sun W.-H."/>
            <person name="Liu D.-K."/>
            <person name="Li Y."/>
            <person name="Chen G.-Z."/>
            <person name="Liu X.-D."/>
            <person name="Liao X.-Y."/>
            <person name="Jiang Y.-T."/>
            <person name="Yu X."/>
            <person name="Hao Y."/>
            <person name="Huang J."/>
            <person name="Zhao X.-W."/>
            <person name="Ke S."/>
            <person name="Chen Y.-Y."/>
            <person name="Wu W.-L."/>
            <person name="Hsu J.-L."/>
            <person name="Lin Y.-F."/>
            <person name="Huang M.-D."/>
            <person name="Li C.-Y."/>
            <person name="Huang L."/>
            <person name="Wang Z.-W."/>
            <person name="Zhao X."/>
            <person name="Zhong W.-Y."/>
            <person name="Peng D.-H."/>
            <person name="Ahmad S."/>
            <person name="Lan S."/>
            <person name="Zhang J.-S."/>
            <person name="Tsai W.-C."/>
            <person name="Van De Peer Y."/>
            <person name="Liu Z.-J."/>
        </authorList>
    </citation>
    <scope>NUCLEOTIDE SEQUENCE</scope>
    <source>
        <strain evidence="3">CP</strain>
        <tissue evidence="3">Leaves</tissue>
    </source>
</reference>
<evidence type="ECO:0000313" key="3">
    <source>
        <dbReference type="EMBL" id="KAK1295735.1"/>
    </source>
</evidence>
<name>A0AAV9D3H7_ACOCL</name>
<evidence type="ECO:0000256" key="1">
    <source>
        <dbReference type="SAM" id="SignalP"/>
    </source>
</evidence>
<feature type="chain" id="PRO_5043608748" description="GPI-anchored protein LLG1-like domain-containing protein" evidence="1">
    <location>
        <begin position="29"/>
        <end position="198"/>
    </location>
</feature>
<sequence>MIMSSNRCSFATLIIFFFFLLLLSFSSASNGVFMELSDRSTDRRLLQTTTSCPINFEDQNYTIITSQCKGPDYNTTSCCNAYKQFSCPFTAQLNDLSNGCSNTMFTYIDLKGYPPGLFASLCHDGVDGLSCPALPPKSDNYSSNAAHIRSEILTSLDCLVLHIGGTVFGESQNVFWAFECFVILAAASHHVDWFWFHV</sequence>
<comment type="caution">
    <text evidence="3">The sequence shown here is derived from an EMBL/GenBank/DDBJ whole genome shotgun (WGS) entry which is preliminary data.</text>
</comment>
<keyword evidence="4" id="KW-1185">Reference proteome</keyword>
<dbReference type="InterPro" id="IPR039307">
    <property type="entry name" value="LORELEI-like"/>
</dbReference>
<gene>
    <name evidence="3" type="ORF">QJS10_CPB15g01252</name>
</gene>
<organism evidence="3 4">
    <name type="scientific">Acorus calamus</name>
    <name type="common">Sweet flag</name>
    <dbReference type="NCBI Taxonomy" id="4465"/>
    <lineage>
        <taxon>Eukaryota</taxon>
        <taxon>Viridiplantae</taxon>
        <taxon>Streptophyta</taxon>
        <taxon>Embryophyta</taxon>
        <taxon>Tracheophyta</taxon>
        <taxon>Spermatophyta</taxon>
        <taxon>Magnoliopsida</taxon>
        <taxon>Liliopsida</taxon>
        <taxon>Acoraceae</taxon>
        <taxon>Acorus</taxon>
    </lineage>
</organism>
<dbReference type="PANTHER" id="PTHR31533:SF2">
    <property type="entry name" value="GPI-ANCHORED PROTEIN LLG1"/>
    <property type="match status" value="1"/>
</dbReference>
<dbReference type="AlphaFoldDB" id="A0AAV9D3H7"/>
<evidence type="ECO:0000313" key="4">
    <source>
        <dbReference type="Proteomes" id="UP001180020"/>
    </source>
</evidence>
<dbReference type="Proteomes" id="UP001180020">
    <property type="component" value="Unassembled WGS sequence"/>
</dbReference>
<keyword evidence="1" id="KW-0732">Signal</keyword>
<dbReference type="PANTHER" id="PTHR31533">
    <property type="entry name" value="GPI-ANCHORED PROTEIN LLG1-RELATED-RELATED"/>
    <property type="match status" value="1"/>
</dbReference>
<dbReference type="EMBL" id="JAUJYO010000015">
    <property type="protein sequence ID" value="KAK1295735.1"/>
    <property type="molecule type" value="Genomic_DNA"/>
</dbReference>
<evidence type="ECO:0000259" key="2">
    <source>
        <dbReference type="Pfam" id="PF26578"/>
    </source>
</evidence>
<feature type="signal peptide" evidence="1">
    <location>
        <begin position="1"/>
        <end position="28"/>
    </location>
</feature>
<dbReference type="Pfam" id="PF26578">
    <property type="entry name" value="LLG1"/>
    <property type="match status" value="1"/>
</dbReference>